<dbReference type="EC" id="3.5.1.19" evidence="6"/>
<organism evidence="10">
    <name type="scientific">Blumeria graminis f. sp. tritici 96224</name>
    <dbReference type="NCBI Taxonomy" id="1268274"/>
    <lineage>
        <taxon>Eukaryota</taxon>
        <taxon>Fungi</taxon>
        <taxon>Dikarya</taxon>
        <taxon>Ascomycota</taxon>
        <taxon>Pezizomycotina</taxon>
        <taxon>Leotiomycetes</taxon>
        <taxon>Erysiphales</taxon>
        <taxon>Erysiphaceae</taxon>
        <taxon>Blumeria</taxon>
    </lineage>
</organism>
<dbReference type="PANTHER" id="PTHR11080">
    <property type="entry name" value="PYRAZINAMIDASE/NICOTINAMIDASE"/>
    <property type="match status" value="1"/>
</dbReference>
<evidence type="ECO:0000313" key="9">
    <source>
        <dbReference type="EMBL" id="EPQ62200.1"/>
    </source>
</evidence>
<dbReference type="OrthoDB" id="3341310at2759"/>
<evidence type="ECO:0000256" key="1">
    <source>
        <dbReference type="ARBA" id="ARBA00006336"/>
    </source>
</evidence>
<keyword evidence="3" id="KW-0479">Metal-binding</keyword>
<comment type="similarity">
    <text evidence="1">Belongs to the isochorismatase family.</text>
</comment>
<dbReference type="InterPro" id="IPR036380">
    <property type="entry name" value="Isochorismatase-like_sf"/>
</dbReference>
<protein>
    <recommendedName>
        <fullName evidence="6">nicotinamidase</fullName>
        <ecNumber evidence="6">3.5.1.19</ecNumber>
    </recommendedName>
    <alternativeName>
        <fullName evidence="7">Nicotinamide deamidase</fullName>
    </alternativeName>
</protein>
<reference evidence="10" key="3">
    <citation type="submission" date="2018-07" db="EMBL/GenBank/DDBJ databases">
        <authorList>
            <person name="Quirk P.G."/>
            <person name="Krulwich T.A."/>
        </authorList>
    </citation>
    <scope>NUCLEOTIDE SEQUENCE</scope>
    <source>
        <strain evidence="10">96224</strain>
    </source>
</reference>
<feature type="domain" description="Isochorismatase-like" evidence="8">
    <location>
        <begin position="25"/>
        <end position="228"/>
    </location>
</feature>
<dbReference type="SUPFAM" id="SSF52499">
    <property type="entry name" value="Isochorismatase-like hydrolases"/>
    <property type="match status" value="1"/>
</dbReference>
<gene>
    <name evidence="9" type="ORF">BGT96224_870</name>
    <name evidence="10" type="ORF">BGT96224V2_LOCUS6222</name>
</gene>
<reference evidence="11" key="1">
    <citation type="journal article" date="2013" name="Nat. Genet.">
        <title>The wheat powdery mildew genome shows the unique evolution of an obligate biotroph.</title>
        <authorList>
            <person name="Wicker T."/>
            <person name="Oberhaensli S."/>
            <person name="Parlange F."/>
            <person name="Buchmann J.P."/>
            <person name="Shatalina M."/>
            <person name="Roffler S."/>
            <person name="Ben-David R."/>
            <person name="Dolezel J."/>
            <person name="Simkova H."/>
            <person name="Schulze-Lefert P."/>
            <person name="Spanu P.D."/>
            <person name="Bruggmann R."/>
            <person name="Amselem J."/>
            <person name="Quesneville H."/>
            <person name="Ver Loren van Themaat E."/>
            <person name="Paape T."/>
            <person name="Shimizu K.K."/>
            <person name="Keller B."/>
        </authorList>
    </citation>
    <scope>NUCLEOTIDE SEQUENCE [LARGE SCALE GENOMIC DNA]</scope>
    <source>
        <strain evidence="11">96224</strain>
    </source>
</reference>
<dbReference type="InterPro" id="IPR052347">
    <property type="entry name" value="Isochorismatase_Nicotinamidase"/>
</dbReference>
<evidence type="ECO:0000256" key="3">
    <source>
        <dbReference type="ARBA" id="ARBA00022723"/>
    </source>
</evidence>
<dbReference type="PANTHER" id="PTHR11080:SF2">
    <property type="entry name" value="LD05707P"/>
    <property type="match status" value="1"/>
</dbReference>
<dbReference type="GO" id="GO:0019363">
    <property type="term" value="P:pyridine nucleotide biosynthetic process"/>
    <property type="evidence" value="ECO:0007669"/>
    <property type="project" value="UniProtKB-KW"/>
</dbReference>
<dbReference type="CDD" id="cd01011">
    <property type="entry name" value="nicotinamidase"/>
    <property type="match status" value="1"/>
</dbReference>
<name>A0A061HBZ7_BLUGR</name>
<dbReference type="Proteomes" id="UP000053110">
    <property type="component" value="Unassembled WGS sequence"/>
</dbReference>
<dbReference type="GO" id="GO:0046872">
    <property type="term" value="F:metal ion binding"/>
    <property type="evidence" value="ECO:0007669"/>
    <property type="project" value="UniProtKB-KW"/>
</dbReference>
<dbReference type="Gene3D" id="3.40.50.850">
    <property type="entry name" value="Isochorismatase-like"/>
    <property type="match status" value="1"/>
</dbReference>
<dbReference type="EMBL" id="KE375185">
    <property type="protein sequence ID" value="EPQ62200.1"/>
    <property type="molecule type" value="Genomic_DNA"/>
</dbReference>
<evidence type="ECO:0000313" key="11">
    <source>
        <dbReference type="Proteomes" id="UP000053110"/>
    </source>
</evidence>
<evidence type="ECO:0000313" key="10">
    <source>
        <dbReference type="EMBL" id="SUZ13052.1"/>
    </source>
</evidence>
<dbReference type="EMBL" id="UIGY01000212">
    <property type="protein sequence ID" value="SUZ13052.1"/>
    <property type="molecule type" value="Genomic_DNA"/>
</dbReference>
<evidence type="ECO:0000259" key="8">
    <source>
        <dbReference type="Pfam" id="PF00857"/>
    </source>
</evidence>
<evidence type="ECO:0000256" key="4">
    <source>
        <dbReference type="ARBA" id="ARBA00022801"/>
    </source>
</evidence>
<evidence type="ECO:0000256" key="2">
    <source>
        <dbReference type="ARBA" id="ARBA00022642"/>
    </source>
</evidence>
<comment type="pathway">
    <text evidence="5">Cofactor biosynthesis; nicotinate biosynthesis; nicotinate from nicotinamide: step 1/1.</text>
</comment>
<dbReference type="InterPro" id="IPR000868">
    <property type="entry name" value="Isochorismatase-like_dom"/>
</dbReference>
<dbReference type="GO" id="GO:0008936">
    <property type="term" value="F:nicotinamidase activity"/>
    <property type="evidence" value="ECO:0007669"/>
    <property type="project" value="UniProtKB-EC"/>
</dbReference>
<evidence type="ECO:0000256" key="6">
    <source>
        <dbReference type="ARBA" id="ARBA00039017"/>
    </source>
</evidence>
<evidence type="ECO:0000256" key="5">
    <source>
        <dbReference type="ARBA" id="ARBA00037900"/>
    </source>
</evidence>
<keyword evidence="4" id="KW-0378">Hydrolase</keyword>
<sequence length="248" mass="27216">MTSLHSSPSTPEIGRIESSPPFVPALIIVDLQEDFCPPNGSLIVPNARDIIPKINQLLDYPFIVKVATKDSHPKTHISFASNHVGKSAFSDSFTQSDPMNPNEKYSIRLWPDHCVKGTPGADLVHELATAKIDILIEKGTDEASEMYSGFYDMWGRGSDLLGVLKAKNVTHVWVTGLALEYCVKETAIHAAREGFETVVVREATKAIDDTHWAKVTDELAQSGVRVVSDVDEKSSTFDMSWGTPKSFG</sequence>
<dbReference type="Pfam" id="PF00857">
    <property type="entry name" value="Isochorismatase"/>
    <property type="match status" value="1"/>
</dbReference>
<accession>A0A061HBZ7</accession>
<dbReference type="AlphaFoldDB" id="A0A061HBZ7"/>
<dbReference type="HOGENOM" id="CLU_068979_13_0_1"/>
<keyword evidence="2" id="KW-0662">Pyridine nucleotide biosynthesis</keyword>
<evidence type="ECO:0000256" key="7">
    <source>
        <dbReference type="ARBA" id="ARBA00043224"/>
    </source>
</evidence>
<proteinExistence type="inferred from homology"/>
<reference evidence="9" key="2">
    <citation type="submission" date="2013-01" db="EMBL/GenBank/DDBJ databases">
        <title>The wheat powdery mildew genome reveals unique evolution of an obligate biotroph.</title>
        <authorList>
            <person name="Oberhaensli S."/>
            <person name="Wicker T."/>
            <person name="Keller B."/>
        </authorList>
    </citation>
    <scope>NUCLEOTIDE SEQUENCE</scope>
    <source>
        <strain evidence="9">96224</strain>
    </source>
</reference>